<dbReference type="PATRIC" id="fig|1618749.3.peg.269"/>
<reference evidence="1 2" key="1">
    <citation type="journal article" date="2015" name="Nature">
        <title>rRNA introns, odd ribosomes, and small enigmatic genomes across a large radiation of phyla.</title>
        <authorList>
            <person name="Brown C.T."/>
            <person name="Hug L.A."/>
            <person name="Thomas B.C."/>
            <person name="Sharon I."/>
            <person name="Castelle C.J."/>
            <person name="Singh A."/>
            <person name="Wilkins M.J."/>
            <person name="Williams K.H."/>
            <person name="Banfield J.F."/>
        </authorList>
    </citation>
    <scope>NUCLEOTIDE SEQUENCE [LARGE SCALE GENOMIC DNA]</scope>
</reference>
<gene>
    <name evidence="1" type="ORF">UY01_C0010G0008</name>
</gene>
<dbReference type="SUPFAM" id="SSF52402">
    <property type="entry name" value="Adenine nucleotide alpha hydrolases-like"/>
    <property type="match status" value="1"/>
</dbReference>
<comment type="caution">
    <text evidence="1">The sequence shown here is derived from an EMBL/GenBank/DDBJ whole genome shotgun (WGS) entry which is preliminary data.</text>
</comment>
<dbReference type="NCBIfam" id="TIGR03573">
    <property type="entry name" value="WbuX"/>
    <property type="match status" value="1"/>
</dbReference>
<protein>
    <recommendedName>
        <fullName evidence="3">N-acetyl sugar amidotransferase</fullName>
    </recommendedName>
</protein>
<dbReference type="InterPro" id="IPR020022">
    <property type="entry name" value="N-acetyl_sugar_amidoTrfase"/>
</dbReference>
<name>A0A0G1T129_9BACT</name>
<dbReference type="Proteomes" id="UP000034879">
    <property type="component" value="Unassembled WGS sequence"/>
</dbReference>
<organism evidence="1 2">
    <name type="scientific">Candidatus Nomurabacteria bacterium GW2011_GWB1_47_6</name>
    <dbReference type="NCBI Taxonomy" id="1618749"/>
    <lineage>
        <taxon>Bacteria</taxon>
        <taxon>Candidatus Nomuraibacteriota</taxon>
    </lineage>
</organism>
<sequence>MSKITAKYGLPVEVNFCRRCVMSNQKPNSTVEYKYAPGTKKETISFDAEGVCAACHFAEYKDQTIDWAKRERELAGLCDQYRRNDGRYDCIVPGSGGKDSAFAAHVLKYKYGMHPLTVTWAPHLYTDIGWRNFTNWIHIGGFDNILFTPNGRVHRLLTKLAFENLLHPFQPFIFGQKNIGAKFALKFKVPLVFYGENQAEYGNNKPPAENDIASVPAEFFSTNDLSTVRLGGMLIKDLIKRHKINPNELGPYLPAPVGELKKQKVKIHYLAHYLKWDPQENFYYATKHTGFEANTERTEGSYSKYSSIDDKTDPFHYYTTLIKFGIGRTTYDAAQEIRNGKITREEGVALVRRYDQEFPQRYFKEFLEYISLEEKAFWRLIDQGRSPHLWKKVGQEWQLRQPIT</sequence>
<accession>A0A0G1T129</accession>
<evidence type="ECO:0008006" key="3">
    <source>
        <dbReference type="Google" id="ProtNLM"/>
    </source>
</evidence>
<evidence type="ECO:0000313" key="1">
    <source>
        <dbReference type="EMBL" id="KKU75531.1"/>
    </source>
</evidence>
<proteinExistence type="predicted"/>
<dbReference type="AlphaFoldDB" id="A0A0G1T129"/>
<dbReference type="EMBL" id="LCOJ01000010">
    <property type="protein sequence ID" value="KKU75531.1"/>
    <property type="molecule type" value="Genomic_DNA"/>
</dbReference>
<evidence type="ECO:0000313" key="2">
    <source>
        <dbReference type="Proteomes" id="UP000034879"/>
    </source>
</evidence>